<accession>A0A542YF40</accession>
<keyword evidence="3" id="KW-1185">Reference proteome</keyword>
<feature type="transmembrane region" description="Helical" evidence="1">
    <location>
        <begin position="25"/>
        <end position="50"/>
    </location>
</feature>
<reference evidence="2 3" key="1">
    <citation type="submission" date="2019-06" db="EMBL/GenBank/DDBJ databases">
        <title>Sequencing the genomes of 1000 actinobacteria strains.</title>
        <authorList>
            <person name="Klenk H.-P."/>
        </authorList>
    </citation>
    <scope>NUCLEOTIDE SEQUENCE [LARGE SCALE GENOMIC DNA]</scope>
    <source>
        <strain evidence="2 3">DSM 26477</strain>
    </source>
</reference>
<proteinExistence type="predicted"/>
<evidence type="ECO:0000313" key="2">
    <source>
        <dbReference type="EMBL" id="TQL46706.1"/>
    </source>
</evidence>
<dbReference type="AlphaFoldDB" id="A0A542YF40"/>
<organism evidence="2 3">
    <name type="scientific">Homoserinimonas aerilata</name>
    <dbReference type="NCBI Taxonomy" id="1162970"/>
    <lineage>
        <taxon>Bacteria</taxon>
        <taxon>Bacillati</taxon>
        <taxon>Actinomycetota</taxon>
        <taxon>Actinomycetes</taxon>
        <taxon>Micrococcales</taxon>
        <taxon>Microbacteriaceae</taxon>
        <taxon>Homoserinimonas</taxon>
    </lineage>
</organism>
<sequence>MTPDNRIYAHLPESDYEPRLPFGRWFIALVATGVFLAVMVVIGLVLLAIARLVGVL</sequence>
<dbReference type="RefSeq" id="WP_185740548.1">
    <property type="nucleotide sequence ID" value="NZ_VFOM01000002.1"/>
</dbReference>
<dbReference type="Proteomes" id="UP000317998">
    <property type="component" value="Unassembled WGS sequence"/>
</dbReference>
<keyword evidence="1" id="KW-1133">Transmembrane helix</keyword>
<comment type="caution">
    <text evidence="2">The sequence shown here is derived from an EMBL/GenBank/DDBJ whole genome shotgun (WGS) entry which is preliminary data.</text>
</comment>
<gene>
    <name evidence="2" type="ORF">FB562_2230</name>
</gene>
<keyword evidence="1" id="KW-0472">Membrane</keyword>
<dbReference type="EMBL" id="VFOM01000002">
    <property type="protein sequence ID" value="TQL46706.1"/>
    <property type="molecule type" value="Genomic_DNA"/>
</dbReference>
<evidence type="ECO:0000256" key="1">
    <source>
        <dbReference type="SAM" id="Phobius"/>
    </source>
</evidence>
<protein>
    <submittedName>
        <fullName evidence="2">Uncharacterized protein</fullName>
    </submittedName>
</protein>
<keyword evidence="1" id="KW-0812">Transmembrane</keyword>
<name>A0A542YF40_9MICO</name>
<evidence type="ECO:0000313" key="3">
    <source>
        <dbReference type="Proteomes" id="UP000317998"/>
    </source>
</evidence>